<keyword evidence="3" id="KW-1003">Cell membrane</keyword>
<dbReference type="AlphaFoldDB" id="A0AA50KQ25"/>
<feature type="transmembrane region" description="Helical" evidence="7">
    <location>
        <begin position="167"/>
        <end position="188"/>
    </location>
</feature>
<reference evidence="8 9" key="1">
    <citation type="submission" date="2023-02" db="EMBL/GenBank/DDBJ databases">
        <title>Complete genome sequence of a novel bacterium Oceanimonas sp. NTOU-MSR1 isolated from marine coast sediment.</title>
        <authorList>
            <person name="Yang H.-T."/>
            <person name="Chen Y.-L."/>
            <person name="Ho Y.-N."/>
        </authorList>
    </citation>
    <scope>NUCLEOTIDE SEQUENCE [LARGE SCALE GENOMIC DNA]</scope>
    <source>
        <strain evidence="8 9">NTOU-MSR1</strain>
    </source>
</reference>
<evidence type="ECO:0000256" key="2">
    <source>
        <dbReference type="ARBA" id="ARBA00022448"/>
    </source>
</evidence>
<dbReference type="EMBL" id="CP118224">
    <property type="protein sequence ID" value="WMC11623.1"/>
    <property type="molecule type" value="Genomic_DNA"/>
</dbReference>
<name>A0AA50KQ25_9GAMM</name>
<gene>
    <name evidence="8" type="ORF">PU634_04475</name>
</gene>
<dbReference type="RefSeq" id="WP_306762858.1">
    <property type="nucleotide sequence ID" value="NZ_CP118224.1"/>
</dbReference>
<evidence type="ECO:0000256" key="3">
    <source>
        <dbReference type="ARBA" id="ARBA00022475"/>
    </source>
</evidence>
<feature type="transmembrane region" description="Helical" evidence="7">
    <location>
        <begin position="75"/>
        <end position="99"/>
    </location>
</feature>
<dbReference type="InterPro" id="IPR000060">
    <property type="entry name" value="BCCT_transptr"/>
</dbReference>
<proteinExistence type="predicted"/>
<keyword evidence="2" id="KW-0813">Transport</keyword>
<dbReference type="GO" id="GO:0005886">
    <property type="term" value="C:plasma membrane"/>
    <property type="evidence" value="ECO:0007669"/>
    <property type="project" value="UniProtKB-SubCell"/>
</dbReference>
<keyword evidence="5 7" id="KW-1133">Transmembrane helix</keyword>
<keyword evidence="6 7" id="KW-0472">Membrane</keyword>
<feature type="transmembrane region" description="Helical" evidence="7">
    <location>
        <begin position="279"/>
        <end position="301"/>
    </location>
</feature>
<feature type="transmembrane region" description="Helical" evidence="7">
    <location>
        <begin position="253"/>
        <end position="273"/>
    </location>
</feature>
<dbReference type="GO" id="GO:0022857">
    <property type="term" value="F:transmembrane transporter activity"/>
    <property type="evidence" value="ECO:0007669"/>
    <property type="project" value="InterPro"/>
</dbReference>
<keyword evidence="4 7" id="KW-0812">Transmembrane</keyword>
<evidence type="ECO:0000256" key="4">
    <source>
        <dbReference type="ARBA" id="ARBA00022692"/>
    </source>
</evidence>
<evidence type="ECO:0000256" key="6">
    <source>
        <dbReference type="ARBA" id="ARBA00023136"/>
    </source>
</evidence>
<organism evidence="8 9">
    <name type="scientific">Oceanimonas pelagia</name>
    <dbReference type="NCBI Taxonomy" id="3028314"/>
    <lineage>
        <taxon>Bacteria</taxon>
        <taxon>Pseudomonadati</taxon>
        <taxon>Pseudomonadota</taxon>
        <taxon>Gammaproteobacteria</taxon>
        <taxon>Aeromonadales</taxon>
        <taxon>Aeromonadaceae</taxon>
        <taxon>Oceanimonas</taxon>
    </lineage>
</organism>
<evidence type="ECO:0000313" key="8">
    <source>
        <dbReference type="EMBL" id="WMC11623.1"/>
    </source>
</evidence>
<feature type="transmembrane region" description="Helical" evidence="7">
    <location>
        <begin position="322"/>
        <end position="342"/>
    </location>
</feature>
<evidence type="ECO:0000256" key="7">
    <source>
        <dbReference type="SAM" id="Phobius"/>
    </source>
</evidence>
<feature type="transmembrane region" description="Helical" evidence="7">
    <location>
        <begin position="223"/>
        <end position="241"/>
    </location>
</feature>
<evidence type="ECO:0000313" key="9">
    <source>
        <dbReference type="Proteomes" id="UP001223802"/>
    </source>
</evidence>
<feature type="transmembrane region" description="Helical" evidence="7">
    <location>
        <begin position="111"/>
        <end position="135"/>
    </location>
</feature>
<sequence length="384" mass="43075">MDRVLSVAIVLTLTASVWILLRYGRVRCKGEMPTSLFTFIAILFTSGLDVGLVMFPLTEFPVYASEAEYGFASPLAIEFGFWGFLVWGFYFFTTFYFVLIEPRVRLFELPLVKLINNLVIIGTCAFTGYLFLSYLPGYIEGIPPAMVYGLVALVVLAAVWSSSDVRYVKLLSVASTWLFIALILAMWLNTGAGVQGLGSTVATIGEYFTHIHRFVTPITDYHAFYLFWWFSWSIMIGQFVARFAGGLPAWQLCIAMLVVPSIPIAIWFSVLYLHFEQSLAIGGLLNLSMVVVGVIFVINSLDSLIRLYTTNLGIEAEKLGQVRYVALNWTLMFGLVLLFQFTPLKIEWVGLVVIGLYALIAVLLWQRRAQCRVSAAPARCETRS</sequence>
<dbReference type="KEGG" id="ope:PU634_04475"/>
<feature type="transmembrane region" description="Helical" evidence="7">
    <location>
        <begin position="6"/>
        <end position="24"/>
    </location>
</feature>
<feature type="transmembrane region" description="Helical" evidence="7">
    <location>
        <begin position="348"/>
        <end position="365"/>
    </location>
</feature>
<dbReference type="Proteomes" id="UP001223802">
    <property type="component" value="Chromosome"/>
</dbReference>
<evidence type="ECO:0000256" key="1">
    <source>
        <dbReference type="ARBA" id="ARBA00004651"/>
    </source>
</evidence>
<accession>A0AA50KQ25</accession>
<protein>
    <submittedName>
        <fullName evidence="8">BCCT family transporter</fullName>
    </submittedName>
</protein>
<dbReference type="Pfam" id="PF02028">
    <property type="entry name" value="BCCT"/>
    <property type="match status" value="1"/>
</dbReference>
<keyword evidence="9" id="KW-1185">Reference proteome</keyword>
<comment type="subcellular location">
    <subcellularLocation>
        <location evidence="1">Cell membrane</location>
        <topology evidence="1">Multi-pass membrane protein</topology>
    </subcellularLocation>
</comment>
<evidence type="ECO:0000256" key="5">
    <source>
        <dbReference type="ARBA" id="ARBA00022989"/>
    </source>
</evidence>
<feature type="transmembrane region" description="Helical" evidence="7">
    <location>
        <begin position="36"/>
        <end position="55"/>
    </location>
</feature>
<feature type="transmembrane region" description="Helical" evidence="7">
    <location>
        <begin position="141"/>
        <end position="160"/>
    </location>
</feature>